<dbReference type="AlphaFoldDB" id="A0A2I7N5D6"/>
<accession>A0A2I7N5D6</accession>
<evidence type="ECO:0000259" key="9">
    <source>
        <dbReference type="Pfam" id="PF02492"/>
    </source>
</evidence>
<evidence type="ECO:0000256" key="2">
    <source>
        <dbReference type="ARBA" id="ARBA00022596"/>
    </source>
</evidence>
<dbReference type="OrthoDB" id="9802035at2"/>
<evidence type="ECO:0000256" key="7">
    <source>
        <dbReference type="ARBA" id="ARBA00023134"/>
    </source>
</evidence>
<dbReference type="GO" id="GO:0051604">
    <property type="term" value="P:protein maturation"/>
    <property type="evidence" value="ECO:0007669"/>
    <property type="project" value="InterPro"/>
</dbReference>
<keyword evidence="4" id="KW-0547">Nucleotide-binding</keyword>
<dbReference type="PANTHER" id="PTHR30134:SF2">
    <property type="entry name" value="HYDROGENASE MATURATION FACTOR HYPB"/>
    <property type="match status" value="1"/>
</dbReference>
<dbReference type="PANTHER" id="PTHR30134">
    <property type="entry name" value="HYDROGENASE PROTEIN ASSEMBLY PROTEIN, NICKEL CHAPERONE"/>
    <property type="match status" value="1"/>
</dbReference>
<keyword evidence="2" id="KW-0533">Nickel</keyword>
<comment type="similarity">
    <text evidence="1">Belongs to the SIMIBI class G3E GTPase family. HypB/HupM subfamily.</text>
</comment>
<dbReference type="GO" id="GO:0016151">
    <property type="term" value="F:nickel cation binding"/>
    <property type="evidence" value="ECO:0007669"/>
    <property type="project" value="InterPro"/>
</dbReference>
<organism evidence="10 11">
    <name type="scientific">Aquella oligotrophica</name>
    <dbReference type="NCBI Taxonomy" id="2067065"/>
    <lineage>
        <taxon>Bacteria</taxon>
        <taxon>Pseudomonadati</taxon>
        <taxon>Pseudomonadota</taxon>
        <taxon>Betaproteobacteria</taxon>
        <taxon>Neisseriales</taxon>
        <taxon>Neisseriaceae</taxon>
        <taxon>Aquella</taxon>
    </lineage>
</organism>
<evidence type="ECO:0000256" key="5">
    <source>
        <dbReference type="ARBA" id="ARBA00022801"/>
    </source>
</evidence>
<name>A0A2I7N5D6_9NEIS</name>
<evidence type="ECO:0000256" key="3">
    <source>
        <dbReference type="ARBA" id="ARBA00022723"/>
    </source>
</evidence>
<evidence type="ECO:0000313" key="11">
    <source>
        <dbReference type="Proteomes" id="UP000236655"/>
    </source>
</evidence>
<evidence type="ECO:0000313" key="10">
    <source>
        <dbReference type="EMBL" id="AUR51677.1"/>
    </source>
</evidence>
<dbReference type="InterPro" id="IPR004392">
    <property type="entry name" value="Hyd_mat_HypB"/>
</dbReference>
<dbReference type="Gene3D" id="3.40.50.300">
    <property type="entry name" value="P-loop containing nucleotide triphosphate hydrolases"/>
    <property type="match status" value="1"/>
</dbReference>
<keyword evidence="6" id="KW-0862">Zinc</keyword>
<protein>
    <recommendedName>
        <fullName evidence="8">Hydrogenase maturation factor HypB</fullName>
    </recommendedName>
</protein>
<dbReference type="Proteomes" id="UP000236655">
    <property type="component" value="Chromosome"/>
</dbReference>
<keyword evidence="7" id="KW-0342">GTP-binding</keyword>
<sequence length="249" mass="27990">MCVTCGCGDDTNTHHHHHNHDHTHHHEPHQHKDVINLEAEILAENKQFANQNRLFFKSKNALALNLVSSPGSGKTTLLEETIKQLSKKHKINVIEGDQHTELDADRIRKAGANAYQINTGKACHLDGHMVGHALEHLDIENNSYVFIENVGNLICPALFDLGEHAKVVLISVTEGEDKPLKYPDMFLGAELVIITKTDLLPYLKFDLEQCITNIQKINSKAKIIPLSVNDPNSLTNWFNWLATAQQFYA</sequence>
<gene>
    <name evidence="10" type="primary">hypB</name>
    <name evidence="10" type="ORF">CUN60_05010</name>
</gene>
<keyword evidence="5" id="KW-0378">Hydrolase</keyword>
<dbReference type="GO" id="GO:0005525">
    <property type="term" value="F:GTP binding"/>
    <property type="evidence" value="ECO:0007669"/>
    <property type="project" value="UniProtKB-KW"/>
</dbReference>
<dbReference type="KEGG" id="nba:CUN60_05010"/>
<keyword evidence="11" id="KW-1185">Reference proteome</keyword>
<reference evidence="11" key="1">
    <citation type="submission" date="2017-11" db="EMBL/GenBank/DDBJ databases">
        <authorList>
            <person name="Chan K.G."/>
            <person name="Lee L.S."/>
        </authorList>
    </citation>
    <scope>NUCLEOTIDE SEQUENCE [LARGE SCALE GENOMIC DNA]</scope>
    <source>
        <strain evidence="11">DSM 100970</strain>
    </source>
</reference>
<dbReference type="EMBL" id="CP024847">
    <property type="protein sequence ID" value="AUR51677.1"/>
    <property type="molecule type" value="Genomic_DNA"/>
</dbReference>
<dbReference type="Pfam" id="PF02492">
    <property type="entry name" value="cobW"/>
    <property type="match status" value="1"/>
</dbReference>
<keyword evidence="3" id="KW-0479">Metal-binding</keyword>
<dbReference type="InterPro" id="IPR027417">
    <property type="entry name" value="P-loop_NTPase"/>
</dbReference>
<evidence type="ECO:0000256" key="1">
    <source>
        <dbReference type="ARBA" id="ARBA00006211"/>
    </source>
</evidence>
<evidence type="ECO:0000256" key="6">
    <source>
        <dbReference type="ARBA" id="ARBA00022833"/>
    </source>
</evidence>
<dbReference type="GO" id="GO:0003924">
    <property type="term" value="F:GTPase activity"/>
    <property type="evidence" value="ECO:0007669"/>
    <property type="project" value="InterPro"/>
</dbReference>
<dbReference type="PIRSF" id="PIRSF005624">
    <property type="entry name" value="Ni-bind_GTPase"/>
    <property type="match status" value="1"/>
</dbReference>
<feature type="domain" description="CobW/HypB/UreG nucleotide-binding" evidence="9">
    <location>
        <begin position="65"/>
        <end position="224"/>
    </location>
</feature>
<dbReference type="SUPFAM" id="SSF52540">
    <property type="entry name" value="P-loop containing nucleoside triphosphate hydrolases"/>
    <property type="match status" value="1"/>
</dbReference>
<dbReference type="CDD" id="cd05390">
    <property type="entry name" value="HypB"/>
    <property type="match status" value="1"/>
</dbReference>
<dbReference type="RefSeq" id="WP_102950976.1">
    <property type="nucleotide sequence ID" value="NZ_CP024847.1"/>
</dbReference>
<evidence type="ECO:0000256" key="4">
    <source>
        <dbReference type="ARBA" id="ARBA00022741"/>
    </source>
</evidence>
<dbReference type="InterPro" id="IPR003495">
    <property type="entry name" value="CobW/HypB/UreG_nucleotide-bd"/>
</dbReference>
<dbReference type="GO" id="GO:0008270">
    <property type="term" value="F:zinc ion binding"/>
    <property type="evidence" value="ECO:0007669"/>
    <property type="project" value="TreeGrafter"/>
</dbReference>
<evidence type="ECO:0000256" key="8">
    <source>
        <dbReference type="ARBA" id="ARBA00035238"/>
    </source>
</evidence>
<proteinExistence type="inferred from homology"/>
<dbReference type="NCBIfam" id="TIGR00073">
    <property type="entry name" value="hypB"/>
    <property type="match status" value="1"/>
</dbReference>